<dbReference type="Pfam" id="PF20611">
    <property type="entry name" value="DUF6801"/>
    <property type="match status" value="1"/>
</dbReference>
<accession>A0ABW2CJ15</accession>
<dbReference type="InterPro" id="IPR046542">
    <property type="entry name" value="DUF6801"/>
</dbReference>
<comment type="caution">
    <text evidence="2">The sequence shown here is derived from an EMBL/GenBank/DDBJ whole genome shotgun (WGS) entry which is preliminary data.</text>
</comment>
<keyword evidence="3" id="KW-1185">Reference proteome</keyword>
<dbReference type="Proteomes" id="UP001596380">
    <property type="component" value="Unassembled WGS sequence"/>
</dbReference>
<organism evidence="2 3">
    <name type="scientific">Actinomadura yumaensis</name>
    <dbReference type="NCBI Taxonomy" id="111807"/>
    <lineage>
        <taxon>Bacteria</taxon>
        <taxon>Bacillati</taxon>
        <taxon>Actinomycetota</taxon>
        <taxon>Actinomycetes</taxon>
        <taxon>Streptosporangiales</taxon>
        <taxon>Thermomonosporaceae</taxon>
        <taxon>Actinomadura</taxon>
    </lineage>
</organism>
<dbReference type="RefSeq" id="WP_160820829.1">
    <property type="nucleotide sequence ID" value="NZ_JBHSXS010000005.1"/>
</dbReference>
<reference evidence="3" key="1">
    <citation type="journal article" date="2019" name="Int. J. Syst. Evol. Microbiol.">
        <title>The Global Catalogue of Microorganisms (GCM) 10K type strain sequencing project: providing services to taxonomists for standard genome sequencing and annotation.</title>
        <authorList>
            <consortium name="The Broad Institute Genomics Platform"/>
            <consortium name="The Broad Institute Genome Sequencing Center for Infectious Disease"/>
            <person name="Wu L."/>
            <person name="Ma J."/>
        </authorList>
    </citation>
    <scope>NUCLEOTIDE SEQUENCE [LARGE SCALE GENOMIC DNA]</scope>
    <source>
        <strain evidence="3">JCM 3369</strain>
    </source>
</reference>
<sequence length="402" mass="41503">MKTKKGSSLRRTLALGTAAGIGLGLTSVIGAGAASAAPVSLSLKYDCSYPLIGGRSLKLNVKTDIPKKIQVGQSSGKIQVFWTADLGADTTEGLQAVDGATIEGSAVAQAKITSPERPNGVNAVVNNALQKTDIPSDGPFTISGYGEATPVKFTQAGNGKVTLGDMDLKVTVRKKDGSSSALGTFTAPCKQSSGQNNTVQDFEVTNDPGETIPQQPVPPYFPYQGQDEPAGTLNYNFNLAGKSHIKMANGDADLKGKIGVNVDGKTGAIKGPLTLNKSKGNFMILGFLYVTADIDFEQIGDTVGTYSDGVIATTSTMNIKLPSFNLFGTPIPLGGGANCKTTKPSEIKMGSAPGTFFNPKKGGAYTSPDYTIASINDCGPLTGILSLFTAGAGNTINMNLTP</sequence>
<feature type="domain" description="DUF6801" evidence="1">
    <location>
        <begin position="44"/>
        <end position="198"/>
    </location>
</feature>
<evidence type="ECO:0000259" key="1">
    <source>
        <dbReference type="Pfam" id="PF20611"/>
    </source>
</evidence>
<protein>
    <submittedName>
        <fullName evidence="2">DUF6801 domain-containing protein</fullName>
    </submittedName>
</protein>
<evidence type="ECO:0000313" key="3">
    <source>
        <dbReference type="Proteomes" id="UP001596380"/>
    </source>
</evidence>
<gene>
    <name evidence="2" type="ORF">ACFQKB_12495</name>
</gene>
<evidence type="ECO:0000313" key="2">
    <source>
        <dbReference type="EMBL" id="MFC6880581.1"/>
    </source>
</evidence>
<dbReference type="EMBL" id="JBHSXS010000005">
    <property type="protein sequence ID" value="MFC6880581.1"/>
    <property type="molecule type" value="Genomic_DNA"/>
</dbReference>
<name>A0ABW2CJ15_9ACTN</name>
<proteinExistence type="predicted"/>